<dbReference type="CDD" id="cd09176">
    <property type="entry name" value="PLDc_unchar6"/>
    <property type="match status" value="1"/>
</dbReference>
<reference evidence="2 3" key="1">
    <citation type="submission" date="2006-02" db="EMBL/GenBank/DDBJ databases">
        <authorList>
            <person name="Amann R."/>
            <person name="Ferriera S."/>
            <person name="Johnson J."/>
            <person name="Kravitz S."/>
            <person name="Halpern A."/>
            <person name="Remington K."/>
            <person name="Beeson K."/>
            <person name="Tran B."/>
            <person name="Rogers Y.-H."/>
            <person name="Friedman R."/>
            <person name="Venter J.C."/>
        </authorList>
    </citation>
    <scope>NUCLEOTIDE SEQUENCE [LARGE SCALE GENOMIC DNA]</scope>
    <source>
        <strain evidence="2 3">DSM 3645</strain>
    </source>
</reference>
<dbReference type="Gene3D" id="3.30.870.10">
    <property type="entry name" value="Endonuclease Chain A"/>
    <property type="match status" value="1"/>
</dbReference>
<dbReference type="eggNOG" id="COG1502">
    <property type="taxonomic scope" value="Bacteria"/>
</dbReference>
<dbReference type="PROSITE" id="PS50035">
    <property type="entry name" value="PLD"/>
    <property type="match status" value="1"/>
</dbReference>
<comment type="caution">
    <text evidence="2">The sequence shown here is derived from an EMBL/GenBank/DDBJ whole genome shotgun (WGS) entry which is preliminary data.</text>
</comment>
<accession>A3ZXK9</accession>
<dbReference type="GO" id="GO:0003824">
    <property type="term" value="F:catalytic activity"/>
    <property type="evidence" value="ECO:0007669"/>
    <property type="project" value="InterPro"/>
</dbReference>
<dbReference type="Proteomes" id="UP000004358">
    <property type="component" value="Unassembled WGS sequence"/>
</dbReference>
<sequence>MLLGISSELTHDFFAQNIVDRYVIFWDQEPPFMPELLIDSSGKQLHRRRIEKLLSESDGQIRIASPYITETDLLSRLPPGKSRILTSTNPDDLANGSSSLSALGEILRLNIPCCYYDDGFLHAKVYIFGEKSAIVSSANFTKSALDNNLEIGVQLDGAEVAELIRWFDGLWNPDQLLTIQELERIRPQVEAEELAKAAVPESQIEGWRFEKPASNEQPELHDSVASEYPNCPELLIPATSQLISLLNGGRTGWICNTKREPPNYPLPIKLEELMRRRSLAATWQDGKTYYQMIEVEGDDLILMHGNKGGSALPGIKNGIIGVGIAEDKSFLSLEGFDPDRLSLAELEGQAPSELEQLQEWRVSIKKWLFWDPLNPLEIDGTPSSFHRLSDKRRSDIIRLLRARLDEQK</sequence>
<dbReference type="GO" id="GO:0006793">
    <property type="term" value="P:phosphorus metabolic process"/>
    <property type="evidence" value="ECO:0007669"/>
    <property type="project" value="UniProtKB-ARBA"/>
</dbReference>
<dbReference type="InterPro" id="IPR059166">
    <property type="entry name" value="PLD-like_cat"/>
</dbReference>
<dbReference type="EMBL" id="AANZ01000018">
    <property type="protein sequence ID" value="EAQ78804.1"/>
    <property type="molecule type" value="Genomic_DNA"/>
</dbReference>
<evidence type="ECO:0000313" key="3">
    <source>
        <dbReference type="Proteomes" id="UP000004358"/>
    </source>
</evidence>
<gene>
    <name evidence="2" type="ORF">DSM3645_29921</name>
</gene>
<evidence type="ECO:0000259" key="1">
    <source>
        <dbReference type="PROSITE" id="PS50035"/>
    </source>
</evidence>
<dbReference type="InterPro" id="IPR001736">
    <property type="entry name" value="PLipase_D/transphosphatidylase"/>
</dbReference>
<dbReference type="HOGENOM" id="CLU_673812_0_0_0"/>
<dbReference type="STRING" id="314230.DSM3645_29921"/>
<evidence type="ECO:0000313" key="2">
    <source>
        <dbReference type="EMBL" id="EAQ78804.1"/>
    </source>
</evidence>
<dbReference type="InterPro" id="IPR025202">
    <property type="entry name" value="PLD-like_dom"/>
</dbReference>
<dbReference type="Pfam" id="PF13091">
    <property type="entry name" value="PLDc_2"/>
    <property type="match status" value="1"/>
</dbReference>
<dbReference type="SUPFAM" id="SSF56024">
    <property type="entry name" value="Phospholipase D/nuclease"/>
    <property type="match status" value="1"/>
</dbReference>
<name>A3ZXK9_9BACT</name>
<organism evidence="2 3">
    <name type="scientific">Blastopirellula marina DSM 3645</name>
    <dbReference type="NCBI Taxonomy" id="314230"/>
    <lineage>
        <taxon>Bacteria</taxon>
        <taxon>Pseudomonadati</taxon>
        <taxon>Planctomycetota</taxon>
        <taxon>Planctomycetia</taxon>
        <taxon>Pirellulales</taxon>
        <taxon>Pirellulaceae</taxon>
        <taxon>Blastopirellula</taxon>
    </lineage>
</organism>
<feature type="domain" description="PLD phosphodiesterase" evidence="1">
    <location>
        <begin position="117"/>
        <end position="144"/>
    </location>
</feature>
<proteinExistence type="predicted"/>
<dbReference type="AlphaFoldDB" id="A3ZXK9"/>
<protein>
    <recommendedName>
        <fullName evidence="1">PLD phosphodiesterase domain-containing protein</fullName>
    </recommendedName>
</protein>